<dbReference type="EMBL" id="AK416857">
    <property type="protein sequence ID" value="BAM69198.1"/>
    <property type="molecule type" value="mRNA"/>
</dbReference>
<dbReference type="AlphaFoldDB" id="L0MXG1"/>
<dbReference type="InterPro" id="IPR050111">
    <property type="entry name" value="C-type_lectin/snaclec_domain"/>
</dbReference>
<dbReference type="InterPro" id="IPR001304">
    <property type="entry name" value="C-type_lectin-like"/>
</dbReference>
<dbReference type="PROSITE" id="PS50041">
    <property type="entry name" value="C_TYPE_LECTIN_2"/>
    <property type="match status" value="1"/>
</dbReference>
<evidence type="ECO:0000256" key="1">
    <source>
        <dbReference type="SAM" id="SignalP"/>
    </source>
</evidence>
<keyword evidence="1" id="KW-0732">Signal</keyword>
<dbReference type="SUPFAM" id="SSF56436">
    <property type="entry name" value="C-type lectin-like"/>
    <property type="match status" value="1"/>
</dbReference>
<protein>
    <recommendedName>
        <fullName evidence="2">C-type lectin domain-containing protein</fullName>
    </recommendedName>
</protein>
<dbReference type="EMBL" id="AK416849">
    <property type="protein sequence ID" value="BAM69190.1"/>
    <property type="molecule type" value="mRNA"/>
</dbReference>
<dbReference type="CDD" id="cd00037">
    <property type="entry name" value="CLECT"/>
    <property type="match status" value="1"/>
</dbReference>
<dbReference type="PANTHER" id="PTHR22803">
    <property type="entry name" value="MANNOSE, PHOSPHOLIPASE, LECTIN RECEPTOR RELATED"/>
    <property type="match status" value="1"/>
</dbReference>
<evidence type="ECO:0000313" key="3">
    <source>
        <dbReference type="EMBL" id="BAM69189.1"/>
    </source>
</evidence>
<name>L0MXG1_LUTAY</name>
<sequence length="159" mass="18543">MANHFFAFLCLTFLTLCTAENFVVRKLSSGKVIYVSKTFLSWYDALDFCNKYNLSLVSINSAKENTELAKTIRPILPENEVHVWIGGYKFQDENGENSQRWVNGGRNVTYTNWSSGEPNNANGREYCLEIYYRQYRGATDKWNDRFCTDKHPFVCERKC</sequence>
<proteinExistence type="evidence at transcript level"/>
<feature type="signal peptide" evidence="1">
    <location>
        <begin position="1"/>
        <end position="19"/>
    </location>
</feature>
<evidence type="ECO:0000259" key="2">
    <source>
        <dbReference type="PROSITE" id="PS50041"/>
    </source>
</evidence>
<dbReference type="InterPro" id="IPR016187">
    <property type="entry name" value="CTDL_fold"/>
</dbReference>
<dbReference type="EMBL" id="AK416848">
    <property type="protein sequence ID" value="BAM69189.1"/>
    <property type="molecule type" value="mRNA"/>
</dbReference>
<feature type="domain" description="C-type lectin" evidence="2">
    <location>
        <begin position="28"/>
        <end position="156"/>
    </location>
</feature>
<dbReference type="Gene3D" id="3.10.100.10">
    <property type="entry name" value="Mannose-Binding Protein A, subunit A"/>
    <property type="match status" value="1"/>
</dbReference>
<dbReference type="SMART" id="SM00034">
    <property type="entry name" value="CLECT"/>
    <property type="match status" value="1"/>
</dbReference>
<organism evidence="3">
    <name type="scientific">Lutzomyia ayacuchensis</name>
    <name type="common">Sand fly</name>
    <dbReference type="NCBI Taxonomy" id="252632"/>
    <lineage>
        <taxon>Eukaryota</taxon>
        <taxon>Metazoa</taxon>
        <taxon>Ecdysozoa</taxon>
        <taxon>Arthropoda</taxon>
        <taxon>Hexapoda</taxon>
        <taxon>Insecta</taxon>
        <taxon>Pterygota</taxon>
        <taxon>Neoptera</taxon>
        <taxon>Endopterygota</taxon>
        <taxon>Diptera</taxon>
        <taxon>Nematocera</taxon>
        <taxon>Psychodoidea</taxon>
        <taxon>Psychodidae</taxon>
        <taxon>Lutzomyia</taxon>
        <taxon>Helcocyrtomyia</taxon>
    </lineage>
</organism>
<feature type="chain" id="PRO_5007685147" description="C-type lectin domain-containing protein" evidence="1">
    <location>
        <begin position="20"/>
        <end position="159"/>
    </location>
</feature>
<dbReference type="InterPro" id="IPR016186">
    <property type="entry name" value="C-type_lectin-like/link_sf"/>
</dbReference>
<reference evidence="3" key="1">
    <citation type="journal article" date="2013" name="Infect. Genet. Evol.">
        <title>Analysis of salivary gland transcripts of the sand fly Lutzomyia ayacuchensis, a vector of Andean-type cutaneous leishmaniasis.</title>
        <authorList>
            <person name="Kato H."/>
            <person name="Jochim R.C."/>
            <person name="Gomez E.A."/>
            <person name="Uezato H."/>
            <person name="Mimori T."/>
            <person name="Korenaga M."/>
            <person name="Sakurai T."/>
            <person name="Katakura K."/>
            <person name="Valenzuela J.G."/>
            <person name="Hashiguchi Y."/>
        </authorList>
    </citation>
    <scope>NUCLEOTIDE SEQUENCE</scope>
    <source>
        <tissue evidence="3">Salivary gland</tissue>
    </source>
</reference>
<accession>L0MXG1</accession>
<dbReference type="EMBL" id="AK416855">
    <property type="protein sequence ID" value="BAM69196.1"/>
    <property type="molecule type" value="mRNA"/>
</dbReference>
<dbReference type="Pfam" id="PF00059">
    <property type="entry name" value="Lectin_C"/>
    <property type="match status" value="1"/>
</dbReference>